<evidence type="ECO:0000313" key="10">
    <source>
        <dbReference type="Proteomes" id="UP000564836"/>
    </source>
</evidence>
<dbReference type="InterPro" id="IPR044068">
    <property type="entry name" value="CB"/>
</dbReference>
<dbReference type="Pfam" id="PF14659">
    <property type="entry name" value="Phage_int_SAM_3"/>
    <property type="match status" value="1"/>
</dbReference>
<keyword evidence="2 4" id="KW-0238">DNA-binding</keyword>
<dbReference type="PANTHER" id="PTHR30349">
    <property type="entry name" value="PHAGE INTEGRASE-RELATED"/>
    <property type="match status" value="1"/>
</dbReference>
<keyword evidence="3" id="KW-0233">DNA recombination</keyword>
<evidence type="ECO:0000259" key="6">
    <source>
        <dbReference type="PROSITE" id="PS51898"/>
    </source>
</evidence>
<reference evidence="8" key="2">
    <citation type="submission" date="2020-06" db="EMBL/GenBank/DDBJ databases">
        <title>Whole Genome Sequence of Bradyrhizobium sp. Strain 323S2.</title>
        <authorList>
            <person name="Bromfield E.S.P."/>
        </authorList>
    </citation>
    <scope>NUCLEOTIDE SEQUENCE [LARGE SCALE GENOMIC DNA]</scope>
    <source>
        <strain evidence="8">323S2</strain>
    </source>
</reference>
<dbReference type="PROSITE" id="PS51900">
    <property type="entry name" value="CB"/>
    <property type="match status" value="1"/>
</dbReference>
<dbReference type="AlphaFoldDB" id="A0A7Z0QDF8"/>
<dbReference type="InterPro" id="IPR010998">
    <property type="entry name" value="Integrase_recombinase_N"/>
</dbReference>
<dbReference type="RefSeq" id="WP_166349475.1">
    <property type="nucleotide sequence ID" value="NZ_CP088280.1"/>
</dbReference>
<dbReference type="InterPro" id="IPR011010">
    <property type="entry name" value="DNA_brk_join_enz"/>
</dbReference>
<accession>A0A7Z0QDF8</accession>
<dbReference type="GO" id="GO:0015074">
    <property type="term" value="P:DNA integration"/>
    <property type="evidence" value="ECO:0007669"/>
    <property type="project" value="UniProtKB-KW"/>
</dbReference>
<evidence type="ECO:0000313" key="9">
    <source>
        <dbReference type="EMBL" id="UGX92326.1"/>
    </source>
</evidence>
<evidence type="ECO:0000256" key="1">
    <source>
        <dbReference type="ARBA" id="ARBA00022908"/>
    </source>
</evidence>
<dbReference type="InterPro" id="IPR002104">
    <property type="entry name" value="Integrase_catalytic"/>
</dbReference>
<dbReference type="PANTHER" id="PTHR30349:SF88">
    <property type="entry name" value="BLL1584 PROTEIN"/>
    <property type="match status" value="1"/>
</dbReference>
<proteinExistence type="predicted"/>
<dbReference type="CDD" id="cd00796">
    <property type="entry name" value="INT_Rci_Hp1_C"/>
    <property type="match status" value="1"/>
</dbReference>
<evidence type="ECO:0000256" key="5">
    <source>
        <dbReference type="SAM" id="MobiDB-lite"/>
    </source>
</evidence>
<keyword evidence="1" id="KW-0229">DNA integration</keyword>
<sequence>MPRSARNSSLETRTARMRLPVRRKPFFVKIAKGLSLGYYRGAVAGSWTARYYRGAKAYDTTAIGAADDTIDADGIMVFDYWQAQEQARQWGERQRLIAACGIRKGSYTVADAVADYLAEIKAEKKPAAVKGAEYVLDAWILPELGGIQIEKLTTDKLNRWRNKLATQPKRVRKKRMATEAATRETPDDEDARRARRATANRILTVLKAALNRAFHADRVASDTAWRKVKPFKRVDEAVVRYLSAAEARRLVDACAEDFRKLVQAALLTGCRYAELARLKCGDFNRDSGTVAIRLSKGKVRHVVLTDEGKAAFEGWTADRASIDRVFLREDGEPWGTSHQKRPLDEASVRVGISPKVSFHILRHTHGSHLAMNGVPMGVIAAQLGHADTRMTEKHYAHLAPSYVAQTIRANFPDLGIGSGSQVVPLRAVKRA</sequence>
<dbReference type="EMBL" id="CP088280">
    <property type="protein sequence ID" value="UGX92326.1"/>
    <property type="molecule type" value="Genomic_DNA"/>
</dbReference>
<reference evidence="9 10" key="3">
    <citation type="journal article" date="2022" name="Int. J. Syst. Evol. Microbiol.">
        <title>Strains of Bradyrhizobium barranii sp. nov. associated with legumes native to Canada are symbionts of soybeans and belong to different subspecies (subsp. barranii subsp. nov. and subsp. apii subsp. nov.) and symbiovars (sv. glycinearum and sv. septentrionale).</title>
        <authorList>
            <person name="Bromfield E.S.P."/>
            <person name="Cloutier S."/>
            <person name="Wasai-Hara S."/>
            <person name="Minamisawa K."/>
        </authorList>
    </citation>
    <scope>NUCLEOTIDE SEQUENCE [LARGE SCALE GENOMIC DNA]</scope>
    <source>
        <strain evidence="9 10">323S2</strain>
    </source>
</reference>
<feature type="region of interest" description="Disordered" evidence="5">
    <location>
        <begin position="171"/>
        <end position="193"/>
    </location>
</feature>
<dbReference type="Proteomes" id="UP000564836">
    <property type="component" value="Chromosome"/>
</dbReference>
<organism evidence="8">
    <name type="scientific">Bradyrhizobium barranii subsp. barranii</name>
    <dbReference type="NCBI Taxonomy" id="2823807"/>
    <lineage>
        <taxon>Bacteria</taxon>
        <taxon>Pseudomonadati</taxon>
        <taxon>Pseudomonadota</taxon>
        <taxon>Alphaproteobacteria</taxon>
        <taxon>Hyphomicrobiales</taxon>
        <taxon>Nitrobacteraceae</taxon>
        <taxon>Bradyrhizobium</taxon>
        <taxon>Bradyrhizobium barranii</taxon>
    </lineage>
</organism>
<gene>
    <name evidence="9" type="ORF">G6321_00042540</name>
    <name evidence="8" type="ORF">G6321_25820</name>
</gene>
<dbReference type="Pfam" id="PF00589">
    <property type="entry name" value="Phage_integrase"/>
    <property type="match status" value="1"/>
</dbReference>
<dbReference type="EMBL" id="JACBFH010000001">
    <property type="protein sequence ID" value="NYY91678.1"/>
    <property type="molecule type" value="Genomic_DNA"/>
</dbReference>
<protein>
    <submittedName>
        <fullName evidence="8">Site-specific integrase</fullName>
    </submittedName>
</protein>
<feature type="domain" description="Core-binding (CB)" evidence="7">
    <location>
        <begin position="107"/>
        <end position="214"/>
    </location>
</feature>
<reference evidence="9 10" key="1">
    <citation type="journal article" date="2017" name="Syst. Appl. Microbiol.">
        <title>Soybeans inoculated with root zone soils of Canadian native legumes harbour diverse and novel Bradyrhizobium spp. that possess agricultural potential.</title>
        <authorList>
            <person name="Bromfield E.S.P."/>
            <person name="Cloutier S."/>
            <person name="Tambong J.T."/>
            <person name="Tran Thi T.V."/>
        </authorList>
    </citation>
    <scope>NUCLEOTIDE SEQUENCE [LARGE SCALE GENOMIC DNA]</scope>
    <source>
        <strain evidence="9 10">323S2</strain>
    </source>
</reference>
<dbReference type="InterPro" id="IPR004107">
    <property type="entry name" value="Integrase_SAM-like_N"/>
</dbReference>
<evidence type="ECO:0000313" key="8">
    <source>
        <dbReference type="EMBL" id="NYY91678.1"/>
    </source>
</evidence>
<dbReference type="PROSITE" id="PS51898">
    <property type="entry name" value="TYR_RECOMBINASE"/>
    <property type="match status" value="1"/>
</dbReference>
<dbReference type="Gene3D" id="1.10.443.10">
    <property type="entry name" value="Intergrase catalytic core"/>
    <property type="match status" value="1"/>
</dbReference>
<evidence type="ECO:0000256" key="2">
    <source>
        <dbReference type="ARBA" id="ARBA00023125"/>
    </source>
</evidence>
<dbReference type="Gene3D" id="1.10.150.130">
    <property type="match status" value="1"/>
</dbReference>
<dbReference type="InterPro" id="IPR013762">
    <property type="entry name" value="Integrase-like_cat_sf"/>
</dbReference>
<dbReference type="SUPFAM" id="SSF56349">
    <property type="entry name" value="DNA breaking-rejoining enzymes"/>
    <property type="match status" value="1"/>
</dbReference>
<feature type="domain" description="Tyr recombinase" evidence="6">
    <location>
        <begin position="237"/>
        <end position="408"/>
    </location>
</feature>
<name>A0A7Z0QDF8_9BRAD</name>
<evidence type="ECO:0000256" key="3">
    <source>
        <dbReference type="ARBA" id="ARBA00023172"/>
    </source>
</evidence>
<dbReference type="GO" id="GO:0003677">
    <property type="term" value="F:DNA binding"/>
    <property type="evidence" value="ECO:0007669"/>
    <property type="project" value="UniProtKB-UniRule"/>
</dbReference>
<dbReference type="GO" id="GO:0006310">
    <property type="term" value="P:DNA recombination"/>
    <property type="evidence" value="ECO:0007669"/>
    <property type="project" value="UniProtKB-KW"/>
</dbReference>
<dbReference type="InterPro" id="IPR050090">
    <property type="entry name" value="Tyrosine_recombinase_XerCD"/>
</dbReference>
<evidence type="ECO:0000259" key="7">
    <source>
        <dbReference type="PROSITE" id="PS51900"/>
    </source>
</evidence>
<evidence type="ECO:0000256" key="4">
    <source>
        <dbReference type="PROSITE-ProRule" id="PRU01248"/>
    </source>
</evidence>